<gene>
    <name evidence="2" type="ORF">UFOVP765_12</name>
</gene>
<organism evidence="2">
    <name type="scientific">uncultured Caudovirales phage</name>
    <dbReference type="NCBI Taxonomy" id="2100421"/>
    <lineage>
        <taxon>Viruses</taxon>
        <taxon>Duplodnaviria</taxon>
        <taxon>Heunggongvirae</taxon>
        <taxon>Uroviricota</taxon>
        <taxon>Caudoviricetes</taxon>
        <taxon>Peduoviridae</taxon>
        <taxon>Maltschvirus</taxon>
        <taxon>Maltschvirus maltsch</taxon>
    </lineage>
</organism>
<evidence type="ECO:0000313" key="2">
    <source>
        <dbReference type="EMBL" id="CAB4160511.1"/>
    </source>
</evidence>
<protein>
    <recommendedName>
        <fullName evidence="3">Tail fiber protein</fullName>
    </recommendedName>
</protein>
<evidence type="ECO:0008006" key="3">
    <source>
        <dbReference type="Google" id="ProtNLM"/>
    </source>
</evidence>
<accession>A0A6J5NT63</accession>
<evidence type="ECO:0000256" key="1">
    <source>
        <dbReference type="SAM" id="MobiDB-lite"/>
    </source>
</evidence>
<sequence length="638" mass="64188">MADYPITNVARRIVYTGSAGVGPYSFSFPVIVNTDIAVYKNSTLLTLTTDYTVTISGTTGQGSVTLVVAATGADRITIVGARAIQRSTDFVTGGDFFANTLNTELDSEVIFVQQVAETAERALKAPVTDPTTINMTLPLNTVRANKTLAFDADGNPVVGEQIGDYRGNWAAATSYNKRDLVKDTTTNNIYICLTAHTSSGSQPITTNTDSAKWGLIVDASASTNAASNSSNSANNSSNFANNASNSANAASNSSNNASNFANNASNSANAASNAQTNVAANASAASNSANNSSNFANNASNSANASSNHANNASNFANNASNSATNASSFASNASNHANNASNSANAAAASSATANTAANNASNASSNSSNFANNSSNSANASALSASGASNSANNASNSANAASSAQTAAESARDATLAAYDSFDDRYLGAKSSNPTLDNDGNALLAGALYYNTVAVEMRLYTGSAWVAAYVSGSGFLAAANNLSDLASTSTARTNLGLGTLATISPTGTASSTTFLRGDNAWTTVSVTPTAVSDQANSSTGYFDLPAGTTAERPGSPSSGNMRYNTSTNGFEGYNGSAWGSIGGGASAGGVIYENSTTISSNYTLTTSTNGMSVGPITVASGVAVTVPSGARWVVL</sequence>
<proteinExistence type="predicted"/>
<dbReference type="Gene3D" id="2.10.10.20">
    <property type="entry name" value="Carbohydrate-binding module superfamily 5/12"/>
    <property type="match status" value="1"/>
</dbReference>
<name>A0A6J5NT63_9CAUD</name>
<feature type="region of interest" description="Disordered" evidence="1">
    <location>
        <begin position="295"/>
        <end position="319"/>
    </location>
</feature>
<reference evidence="2" key="1">
    <citation type="submission" date="2020-04" db="EMBL/GenBank/DDBJ databases">
        <authorList>
            <person name="Chiriac C."/>
            <person name="Salcher M."/>
            <person name="Ghai R."/>
            <person name="Kavagutti S V."/>
        </authorList>
    </citation>
    <scope>NUCLEOTIDE SEQUENCE</scope>
</reference>
<dbReference type="EMBL" id="LR796703">
    <property type="protein sequence ID" value="CAB4160511.1"/>
    <property type="molecule type" value="Genomic_DNA"/>
</dbReference>